<dbReference type="GO" id="GO:0170033">
    <property type="term" value="P:L-amino acid metabolic process"/>
    <property type="evidence" value="ECO:0007669"/>
    <property type="project" value="UniProtKB-ARBA"/>
</dbReference>
<keyword evidence="8" id="KW-0472">Membrane</keyword>
<dbReference type="EC" id="2.3.1.30" evidence="2"/>
<keyword evidence="3" id="KW-0028">Amino-acid biosynthesis</keyword>
<comment type="catalytic activity">
    <reaction evidence="7">
        <text>L-serine + acetyl-CoA = O-acetyl-L-serine + CoA</text>
        <dbReference type="Rhea" id="RHEA:24560"/>
        <dbReference type="ChEBI" id="CHEBI:33384"/>
        <dbReference type="ChEBI" id="CHEBI:57287"/>
        <dbReference type="ChEBI" id="CHEBI:57288"/>
        <dbReference type="ChEBI" id="CHEBI:58340"/>
        <dbReference type="EC" id="2.3.1.30"/>
    </reaction>
</comment>
<dbReference type="InterPro" id="IPR018357">
    <property type="entry name" value="Hexapep_transf_CS"/>
</dbReference>
<dbReference type="CDD" id="cd03354">
    <property type="entry name" value="LbH_SAT"/>
    <property type="match status" value="1"/>
</dbReference>
<dbReference type="Proteomes" id="UP000242561">
    <property type="component" value="Chromosome"/>
</dbReference>
<dbReference type="OrthoDB" id="9801456at2"/>
<name>A0A1L3JAX2_9SPHN</name>
<dbReference type="RefSeq" id="WP_072558854.1">
    <property type="nucleotide sequence ID" value="NZ_CP018154.1"/>
</dbReference>
<dbReference type="Gene3D" id="1.10.3130.10">
    <property type="entry name" value="serine acetyltransferase, domain 1"/>
    <property type="match status" value="1"/>
</dbReference>
<dbReference type="STRING" id="1913578.LPB140_04600"/>
<dbReference type="SUPFAM" id="SSF51161">
    <property type="entry name" value="Trimeric LpxA-like enzymes"/>
    <property type="match status" value="1"/>
</dbReference>
<dbReference type="InterPro" id="IPR042122">
    <property type="entry name" value="Ser_AcTrfase_N_sf"/>
</dbReference>
<keyword evidence="4 9" id="KW-0808">Transferase</keyword>
<evidence type="ECO:0000256" key="5">
    <source>
        <dbReference type="ARBA" id="ARBA00022737"/>
    </source>
</evidence>
<evidence type="ECO:0000256" key="7">
    <source>
        <dbReference type="ARBA" id="ARBA00049486"/>
    </source>
</evidence>
<keyword evidence="6" id="KW-0012">Acyltransferase</keyword>
<dbReference type="InterPro" id="IPR053376">
    <property type="entry name" value="Serine_acetyltransferase"/>
</dbReference>
<dbReference type="Gene3D" id="2.160.10.10">
    <property type="entry name" value="Hexapeptide repeat proteins"/>
    <property type="match status" value="1"/>
</dbReference>
<comment type="similarity">
    <text evidence="1">Belongs to the transferase hexapeptide repeat family.</text>
</comment>
<sequence>MAKIISFIDSIIARDPAPRSRMEILLYPGLWAIFLHHIAHWLFQRELFFVARLVNHISRFLTGIDIHPGAQIGKNLFIDHGFSVIGETAEIGDNVTIYQNVTLGGTNPTNGISGKRHPTIMDNVIIGSGAQILGPINVGVGARIGAAAVVTDDVDAGATMVGIKARPIQKEKPSKADIENCCDEFMPYGTPCEEIFDPTTQQFELLQCQIDMMKKEIGRLNGELAKAQQNDLFSNNEIAKPASVKKNNAA</sequence>
<evidence type="ECO:0000256" key="2">
    <source>
        <dbReference type="ARBA" id="ARBA00013266"/>
    </source>
</evidence>
<keyword evidence="10" id="KW-1185">Reference proteome</keyword>
<evidence type="ECO:0000256" key="1">
    <source>
        <dbReference type="ARBA" id="ARBA00007274"/>
    </source>
</evidence>
<dbReference type="KEGG" id="sphl:LPB140_04600"/>
<dbReference type="InterPro" id="IPR045304">
    <property type="entry name" value="LbH_SAT"/>
</dbReference>
<accession>A0A1L3JAX2</accession>
<dbReference type="GO" id="GO:0009001">
    <property type="term" value="F:serine O-acetyltransferase activity"/>
    <property type="evidence" value="ECO:0007669"/>
    <property type="project" value="UniProtKB-EC"/>
</dbReference>
<keyword evidence="8" id="KW-1133">Transmembrane helix</keyword>
<dbReference type="AlphaFoldDB" id="A0A1L3JAX2"/>
<evidence type="ECO:0000313" key="9">
    <source>
        <dbReference type="EMBL" id="APG62203.1"/>
    </source>
</evidence>
<dbReference type="GO" id="GO:0170039">
    <property type="term" value="P:proteinogenic amino acid metabolic process"/>
    <property type="evidence" value="ECO:0007669"/>
    <property type="project" value="UniProtKB-ARBA"/>
</dbReference>
<dbReference type="NCBIfam" id="NF041874">
    <property type="entry name" value="EPS_EpsC"/>
    <property type="match status" value="1"/>
</dbReference>
<evidence type="ECO:0000256" key="6">
    <source>
        <dbReference type="ARBA" id="ARBA00023315"/>
    </source>
</evidence>
<feature type="transmembrane region" description="Helical" evidence="8">
    <location>
        <begin position="24"/>
        <end position="43"/>
    </location>
</feature>
<protein>
    <recommendedName>
        <fullName evidence="2">serine O-acetyltransferase</fullName>
        <ecNumber evidence="2">2.3.1.30</ecNumber>
    </recommendedName>
</protein>
<dbReference type="InterPro" id="IPR011004">
    <property type="entry name" value="Trimer_LpxA-like_sf"/>
</dbReference>
<keyword evidence="8" id="KW-0812">Transmembrane</keyword>
<dbReference type="PANTHER" id="PTHR42811">
    <property type="entry name" value="SERINE ACETYLTRANSFERASE"/>
    <property type="match status" value="1"/>
</dbReference>
<dbReference type="EMBL" id="CP018154">
    <property type="protein sequence ID" value="APG62203.1"/>
    <property type="molecule type" value="Genomic_DNA"/>
</dbReference>
<reference evidence="9 10" key="1">
    <citation type="submission" date="2016-11" db="EMBL/GenBank/DDBJ databases">
        <title>Sphingorhabdus sp. LPB0140, isolated from marine environment.</title>
        <authorList>
            <person name="Kim E."/>
            <person name="Yi H."/>
        </authorList>
    </citation>
    <scope>NUCLEOTIDE SEQUENCE [LARGE SCALE GENOMIC DNA]</scope>
    <source>
        <strain evidence="9 10">LPB0140</strain>
    </source>
</reference>
<proteinExistence type="inferred from homology"/>
<dbReference type="FunFam" id="2.160.10.10:FF:000007">
    <property type="entry name" value="Serine acetyltransferase"/>
    <property type="match status" value="1"/>
</dbReference>
<organism evidence="9 10">
    <name type="scientific">Sphingorhabdus lutea</name>
    <dbReference type="NCBI Taxonomy" id="1913578"/>
    <lineage>
        <taxon>Bacteria</taxon>
        <taxon>Pseudomonadati</taxon>
        <taxon>Pseudomonadota</taxon>
        <taxon>Alphaproteobacteria</taxon>
        <taxon>Sphingomonadales</taxon>
        <taxon>Sphingomonadaceae</taxon>
        <taxon>Sphingorhabdus</taxon>
    </lineage>
</organism>
<dbReference type="PROSITE" id="PS00101">
    <property type="entry name" value="HEXAPEP_TRANSFERASES"/>
    <property type="match status" value="1"/>
</dbReference>
<keyword evidence="5" id="KW-0677">Repeat</keyword>
<evidence type="ECO:0000256" key="4">
    <source>
        <dbReference type="ARBA" id="ARBA00022679"/>
    </source>
</evidence>
<evidence type="ECO:0000256" key="3">
    <source>
        <dbReference type="ARBA" id="ARBA00022605"/>
    </source>
</evidence>
<evidence type="ECO:0000313" key="10">
    <source>
        <dbReference type="Proteomes" id="UP000242561"/>
    </source>
</evidence>
<dbReference type="GO" id="GO:0019344">
    <property type="term" value="P:cysteine biosynthetic process"/>
    <property type="evidence" value="ECO:0007669"/>
    <property type="project" value="UniProtKB-ARBA"/>
</dbReference>
<evidence type="ECO:0000256" key="8">
    <source>
        <dbReference type="SAM" id="Phobius"/>
    </source>
</evidence>
<gene>
    <name evidence="9" type="ORF">LPB140_04600</name>
</gene>